<dbReference type="GO" id="GO:0004640">
    <property type="term" value="F:phosphoribosylanthranilate isomerase activity"/>
    <property type="evidence" value="ECO:0007669"/>
    <property type="project" value="UniProtKB-UniRule"/>
</dbReference>
<dbReference type="InterPro" id="IPR001468">
    <property type="entry name" value="Indole-3-GlycerolPSynthase_CS"/>
</dbReference>
<dbReference type="InterPro" id="IPR045186">
    <property type="entry name" value="Indole-3-glycerol_P_synth"/>
</dbReference>
<evidence type="ECO:0000256" key="11">
    <source>
        <dbReference type="ARBA" id="ARBA00023235"/>
    </source>
</evidence>
<dbReference type="SUPFAM" id="SSF51366">
    <property type="entry name" value="Ribulose-phoshate binding barrel"/>
    <property type="match status" value="2"/>
</dbReference>
<evidence type="ECO:0000256" key="10">
    <source>
        <dbReference type="ARBA" id="ARBA00023141"/>
    </source>
</evidence>
<keyword evidence="9 15" id="KW-0822">Tryptophan biosynthesis</keyword>
<evidence type="ECO:0000259" key="16">
    <source>
        <dbReference type="Pfam" id="PF00218"/>
    </source>
</evidence>
<evidence type="ECO:0000313" key="19">
    <source>
        <dbReference type="Proteomes" id="UP000199626"/>
    </source>
</evidence>
<dbReference type="PANTHER" id="PTHR22854">
    <property type="entry name" value="TRYPTOPHAN BIOSYNTHESIS PROTEIN"/>
    <property type="match status" value="1"/>
</dbReference>
<dbReference type="EMBL" id="FMXN01000005">
    <property type="protein sequence ID" value="SDB30038.1"/>
    <property type="molecule type" value="Genomic_DNA"/>
</dbReference>
<keyword evidence="19" id="KW-1185">Reference proteome</keyword>
<evidence type="ECO:0000256" key="1">
    <source>
        <dbReference type="ARBA" id="ARBA00001164"/>
    </source>
</evidence>
<keyword evidence="12" id="KW-0456">Lyase</keyword>
<evidence type="ECO:0000256" key="4">
    <source>
        <dbReference type="ARBA" id="ARBA00004696"/>
    </source>
</evidence>
<dbReference type="UniPathway" id="UPA00035">
    <property type="reaction ID" value="UER00042"/>
</dbReference>
<comment type="pathway">
    <text evidence="3 15">Amino-acid biosynthesis; L-tryptophan biosynthesis; L-tryptophan from chorismate: step 3/5.</text>
</comment>
<dbReference type="RefSeq" id="WP_176754930.1">
    <property type="nucleotide sequence ID" value="NZ_FMXN01000005.1"/>
</dbReference>
<accession>A0A1G6CAU9</accession>
<dbReference type="HAMAP" id="MF_00135">
    <property type="entry name" value="PRAI"/>
    <property type="match status" value="1"/>
</dbReference>
<dbReference type="InterPro" id="IPR013785">
    <property type="entry name" value="Aldolase_TIM"/>
</dbReference>
<dbReference type="Pfam" id="PF00697">
    <property type="entry name" value="PRAI"/>
    <property type="match status" value="1"/>
</dbReference>
<keyword evidence="7 15" id="KW-0028">Amino-acid biosynthesis</keyword>
<dbReference type="GO" id="GO:0000162">
    <property type="term" value="P:L-tryptophan biosynthetic process"/>
    <property type="evidence" value="ECO:0007669"/>
    <property type="project" value="UniProtKB-UniRule"/>
</dbReference>
<dbReference type="Pfam" id="PF00218">
    <property type="entry name" value="IGPS"/>
    <property type="match status" value="1"/>
</dbReference>
<dbReference type="STRING" id="1159017.SAMN02927930_01175"/>
<dbReference type="InterPro" id="IPR011060">
    <property type="entry name" value="RibuloseP-bd_barrel"/>
</dbReference>
<comment type="catalytic activity">
    <reaction evidence="1 15">
        <text>N-(5-phospho-beta-D-ribosyl)anthranilate = 1-(2-carboxyphenylamino)-1-deoxy-D-ribulose 5-phosphate</text>
        <dbReference type="Rhea" id="RHEA:21540"/>
        <dbReference type="ChEBI" id="CHEBI:18277"/>
        <dbReference type="ChEBI" id="CHEBI:58613"/>
        <dbReference type="EC" id="5.3.1.24"/>
    </reaction>
</comment>
<feature type="domain" description="Indole-3-glycerol phosphate synthase" evidence="16">
    <location>
        <begin position="6"/>
        <end position="253"/>
    </location>
</feature>
<dbReference type="FunFam" id="3.20.20.70:FF:000024">
    <property type="entry name" value="Indole-3-glycerol phosphate synthase"/>
    <property type="match status" value="1"/>
</dbReference>
<comment type="pathway">
    <text evidence="4">Amino-acid biosynthesis; L-tryptophan biosynthesis; L-tryptophan from chorismate: step 4/5.</text>
</comment>
<dbReference type="CDD" id="cd00331">
    <property type="entry name" value="IGPS"/>
    <property type="match status" value="1"/>
</dbReference>
<dbReference type="AlphaFoldDB" id="A0A1G6CAU9"/>
<evidence type="ECO:0000256" key="15">
    <source>
        <dbReference type="HAMAP-Rule" id="MF_00135"/>
    </source>
</evidence>
<dbReference type="Proteomes" id="UP000199626">
    <property type="component" value="Unassembled WGS sequence"/>
</dbReference>
<dbReference type="PROSITE" id="PS00614">
    <property type="entry name" value="IGPS"/>
    <property type="match status" value="1"/>
</dbReference>
<evidence type="ECO:0000256" key="9">
    <source>
        <dbReference type="ARBA" id="ARBA00022822"/>
    </source>
</evidence>
<feature type="domain" description="N-(5'phosphoribosyl) anthranilate isomerase (PRAI)" evidence="17">
    <location>
        <begin position="259"/>
        <end position="450"/>
    </location>
</feature>
<organism evidence="18 19">
    <name type="scientific">Pseudidiomarina indica</name>
    <dbReference type="NCBI Taxonomy" id="1159017"/>
    <lineage>
        <taxon>Bacteria</taxon>
        <taxon>Pseudomonadati</taxon>
        <taxon>Pseudomonadota</taxon>
        <taxon>Gammaproteobacteria</taxon>
        <taxon>Alteromonadales</taxon>
        <taxon>Idiomarinaceae</taxon>
        <taxon>Pseudidiomarina</taxon>
    </lineage>
</organism>
<keyword evidence="13" id="KW-0511">Multifunctional enzyme</keyword>
<comment type="similarity">
    <text evidence="6">In the C-terminal section; belongs to the TrpF family.</text>
</comment>
<evidence type="ECO:0000313" key="18">
    <source>
        <dbReference type="EMBL" id="SDB30038.1"/>
    </source>
</evidence>
<comment type="similarity">
    <text evidence="15">Belongs to the TrpF family.</text>
</comment>
<keyword evidence="8" id="KW-0210">Decarboxylase</keyword>
<name>A0A1G6CAU9_9GAMM</name>
<evidence type="ECO:0000259" key="17">
    <source>
        <dbReference type="Pfam" id="PF00697"/>
    </source>
</evidence>
<comment type="catalytic activity">
    <reaction evidence="2">
        <text>1-(2-carboxyphenylamino)-1-deoxy-D-ribulose 5-phosphate + H(+) = (1S,2R)-1-C-(indol-3-yl)glycerol 3-phosphate + CO2 + H2O</text>
        <dbReference type="Rhea" id="RHEA:23476"/>
        <dbReference type="ChEBI" id="CHEBI:15377"/>
        <dbReference type="ChEBI" id="CHEBI:15378"/>
        <dbReference type="ChEBI" id="CHEBI:16526"/>
        <dbReference type="ChEBI" id="CHEBI:58613"/>
        <dbReference type="ChEBI" id="CHEBI:58866"/>
        <dbReference type="EC" id="4.1.1.48"/>
    </reaction>
</comment>
<protein>
    <recommendedName>
        <fullName evidence="15">N-(5'-phosphoribosyl)anthranilate isomerase</fullName>
        <shortName evidence="15">PRAI</shortName>
        <ecNumber evidence="15">5.3.1.24</ecNumber>
    </recommendedName>
</protein>
<evidence type="ECO:0000256" key="3">
    <source>
        <dbReference type="ARBA" id="ARBA00004664"/>
    </source>
</evidence>
<proteinExistence type="inferred from homology"/>
<dbReference type="NCBIfam" id="NF006945">
    <property type="entry name" value="PRK09427.1"/>
    <property type="match status" value="1"/>
</dbReference>
<dbReference type="EC" id="5.3.1.24" evidence="15"/>
<evidence type="ECO:0000256" key="13">
    <source>
        <dbReference type="ARBA" id="ARBA00023268"/>
    </source>
</evidence>
<dbReference type="InterPro" id="IPR001240">
    <property type="entry name" value="PRAI_dom"/>
</dbReference>
<evidence type="ECO:0000256" key="14">
    <source>
        <dbReference type="ARBA" id="ARBA00025592"/>
    </source>
</evidence>
<sequence>MSQSVLNTITAARQQSLQRQLEQLDIAALTAHLPPSVRSLADALRQPYASFILECKQASPSHGVLRQHWDPRQLALAYSPYAAAISVLTEPDYFHGDFRDLAVVANSVSQPVLCKDFIVQPEHVLLARYFGADAILLMLAVLTDAEYLALVAVAERYQLDVLTEISTPAELARAIRLNANIIGINNRNLHDLSIDCERTLTMAPEIPPQTLVVAASGYHKHAQIRAAAPAVDGFLIGSSLTAKANVDQACRELIYGHHKICGLTEVKDAQVARAAGAAYGGLIFVPHSPRCLTLEQAQQVTKGAPELSYVGVFANQPLDLISHYANTLQLTAIQLHGQEDEAFVQALTTRVPHTQIWRAMAVTGPITLPTTGASRLILDSPGGGSGQPFAWHHLTQLPSAQRQQLMLAGGLAASNLAAAQQTGIQQFDLNSGVETAPGRKDAGQINRVFQHLRSYGRIPMPPIEE</sequence>
<comment type="similarity">
    <text evidence="5">In the N-terminal section; belongs to the TrpC family.</text>
</comment>
<evidence type="ECO:0000256" key="12">
    <source>
        <dbReference type="ARBA" id="ARBA00023239"/>
    </source>
</evidence>
<comment type="function">
    <text evidence="14">Bifunctional enzyme that catalyzes two sequential steps of tryptophan biosynthetic pathway. The first reaction is catalyzed by the isomerase, coded by the TrpF domain; the second reaction is catalyzed by the synthase, coded by the TrpC domain.</text>
</comment>
<dbReference type="CDD" id="cd00405">
    <property type="entry name" value="PRAI"/>
    <property type="match status" value="1"/>
</dbReference>
<evidence type="ECO:0000256" key="2">
    <source>
        <dbReference type="ARBA" id="ARBA00001633"/>
    </source>
</evidence>
<reference evidence="19" key="1">
    <citation type="submission" date="2016-10" db="EMBL/GenBank/DDBJ databases">
        <authorList>
            <person name="Varghese N."/>
            <person name="Submissions S."/>
        </authorList>
    </citation>
    <scope>NUCLEOTIDE SEQUENCE [LARGE SCALE GENOMIC DNA]</scope>
    <source>
        <strain evidence="19">CGMCC 1.10824</strain>
    </source>
</reference>
<evidence type="ECO:0000256" key="7">
    <source>
        <dbReference type="ARBA" id="ARBA00022605"/>
    </source>
</evidence>
<dbReference type="GO" id="GO:0004425">
    <property type="term" value="F:indole-3-glycerol-phosphate synthase activity"/>
    <property type="evidence" value="ECO:0007669"/>
    <property type="project" value="UniProtKB-EC"/>
</dbReference>
<dbReference type="InterPro" id="IPR013798">
    <property type="entry name" value="Indole-3-glycerol_P_synth_dom"/>
</dbReference>
<evidence type="ECO:0000256" key="6">
    <source>
        <dbReference type="ARBA" id="ARBA00009847"/>
    </source>
</evidence>
<gene>
    <name evidence="15" type="primary">trpF</name>
    <name evidence="18" type="ORF">SAMN02927930_01175</name>
</gene>
<keyword evidence="10 15" id="KW-0057">Aromatic amino acid biosynthesis</keyword>
<dbReference type="Gene3D" id="3.20.20.70">
    <property type="entry name" value="Aldolase class I"/>
    <property type="match status" value="2"/>
</dbReference>
<evidence type="ECO:0000256" key="5">
    <source>
        <dbReference type="ARBA" id="ARBA00007902"/>
    </source>
</evidence>
<evidence type="ECO:0000256" key="8">
    <source>
        <dbReference type="ARBA" id="ARBA00022793"/>
    </source>
</evidence>
<dbReference type="PANTHER" id="PTHR22854:SF2">
    <property type="entry name" value="INDOLE-3-GLYCEROL-PHOSPHATE SYNTHASE"/>
    <property type="match status" value="1"/>
</dbReference>
<keyword evidence="11 15" id="KW-0413">Isomerase</keyword>